<protein>
    <submittedName>
        <fullName evidence="1">Uncharacterized protein</fullName>
    </submittedName>
</protein>
<dbReference type="EMBL" id="UOEB01000231">
    <property type="protein sequence ID" value="VAV85526.1"/>
    <property type="molecule type" value="Genomic_DNA"/>
</dbReference>
<proteinExistence type="predicted"/>
<organism evidence="1">
    <name type="scientific">hydrothermal vent metagenome</name>
    <dbReference type="NCBI Taxonomy" id="652676"/>
    <lineage>
        <taxon>unclassified sequences</taxon>
        <taxon>metagenomes</taxon>
        <taxon>ecological metagenomes</taxon>
    </lineage>
</organism>
<reference evidence="1" key="1">
    <citation type="submission" date="2018-06" db="EMBL/GenBank/DDBJ databases">
        <authorList>
            <person name="Zhirakovskaya E."/>
        </authorList>
    </citation>
    <scope>NUCLEOTIDE SEQUENCE</scope>
</reference>
<name>A0A3B0R915_9ZZZZ</name>
<dbReference type="AlphaFoldDB" id="A0A3B0R915"/>
<sequence length="131" mass="15471">MKNINNFKGAIIEESLTNPDVLKKVSITKTDVYTVTERHKTPWVKKWTFHFVEVDENKAESIASEIGKNMDSEHVWYADFRNNKTHYVIYYNHVFKMDINKKEDYQKAIDYGSKLGLPNYQLDFSPHHKVS</sequence>
<gene>
    <name evidence="1" type="ORF">MNBD_BACTEROID02-579</name>
</gene>
<accession>A0A3B0R915</accession>
<evidence type="ECO:0000313" key="1">
    <source>
        <dbReference type="EMBL" id="VAV85526.1"/>
    </source>
</evidence>